<keyword evidence="1" id="KW-0732">Signal</keyword>
<reference evidence="2 3" key="1">
    <citation type="submission" date="2013-02" db="EMBL/GenBank/DDBJ databases">
        <title>Genome sequence of Clostridium saccharoperbutylacetonicum N1-4(HMT).</title>
        <authorList>
            <person name="Poehlein A."/>
            <person name="Daniel R."/>
        </authorList>
    </citation>
    <scope>NUCLEOTIDE SEQUENCE [LARGE SCALE GENOMIC DNA]</scope>
    <source>
        <strain evidence="3">N1-4(HMT)</strain>
    </source>
</reference>
<feature type="signal peptide" evidence="1">
    <location>
        <begin position="1"/>
        <end position="23"/>
    </location>
</feature>
<evidence type="ECO:0000313" key="2">
    <source>
        <dbReference type="EMBL" id="AGF56217.1"/>
    </source>
</evidence>
<accession>M1MXS1</accession>
<dbReference type="RefSeq" id="WP_015392536.1">
    <property type="nucleotide sequence ID" value="NC_020291.1"/>
</dbReference>
<name>M1MXS1_9CLOT</name>
<dbReference type="OrthoDB" id="1935172at2"/>
<evidence type="ECO:0000256" key="1">
    <source>
        <dbReference type="SAM" id="SignalP"/>
    </source>
</evidence>
<dbReference type="PROSITE" id="PS51257">
    <property type="entry name" value="PROKAR_LIPOPROTEIN"/>
    <property type="match status" value="1"/>
</dbReference>
<feature type="chain" id="PRO_5038390307" description="Lipoprotein" evidence="1">
    <location>
        <begin position="24"/>
        <end position="212"/>
    </location>
</feature>
<proteinExistence type="predicted"/>
<protein>
    <recommendedName>
        <fullName evidence="4">Lipoprotein</fullName>
    </recommendedName>
</protein>
<dbReference type="HOGENOM" id="CLU_1298017_0_0_9"/>
<dbReference type="Proteomes" id="UP000011728">
    <property type="component" value="Chromosome"/>
</dbReference>
<dbReference type="KEGG" id="csr:Cspa_c24520"/>
<dbReference type="STRING" id="36745.CLSAP_22670"/>
<evidence type="ECO:0008006" key="4">
    <source>
        <dbReference type="Google" id="ProtNLM"/>
    </source>
</evidence>
<dbReference type="AlphaFoldDB" id="M1MXS1"/>
<evidence type="ECO:0000313" key="3">
    <source>
        <dbReference type="Proteomes" id="UP000011728"/>
    </source>
</evidence>
<keyword evidence="3" id="KW-1185">Reference proteome</keyword>
<dbReference type="PATRIC" id="fig|931276.5.peg.2457"/>
<organism evidence="2 3">
    <name type="scientific">Clostridium saccharoperbutylacetonicum N1-4(HMT)</name>
    <dbReference type="NCBI Taxonomy" id="931276"/>
    <lineage>
        <taxon>Bacteria</taxon>
        <taxon>Bacillati</taxon>
        <taxon>Bacillota</taxon>
        <taxon>Clostridia</taxon>
        <taxon>Eubacteriales</taxon>
        <taxon>Clostridiaceae</taxon>
        <taxon>Clostridium</taxon>
    </lineage>
</organism>
<sequence>MFKNIKNKIAVILIGAIVSVTFAGCAGSKPGDRLKEIKPIPISVEGVEFKVGESKVGDIVNGGLSVSPDLNFKSGIDGLKLDKMTYYLGYINKDGYNLGNINFVNNTKESKEYKDCLISEYKMKFTNLTSESKKYRFDNILVDGINFKGMSIDDVKKVMAEKTSEVSDIKEPDGSIAILNYTVNKVSVNISFDHTTKTVSEIDVQVYNTFFE</sequence>
<dbReference type="EMBL" id="CP004121">
    <property type="protein sequence ID" value="AGF56217.1"/>
    <property type="molecule type" value="Genomic_DNA"/>
</dbReference>
<gene>
    <name evidence="2" type="ORF">Cspa_c24520</name>
</gene>